<dbReference type="InterPro" id="IPR001509">
    <property type="entry name" value="Epimerase_deHydtase"/>
</dbReference>
<dbReference type="SUPFAM" id="SSF51735">
    <property type="entry name" value="NAD(P)-binding Rossmann-fold domains"/>
    <property type="match status" value="1"/>
</dbReference>
<name>A0A9P9D780_9HYPO</name>
<dbReference type="GO" id="GO:0016616">
    <property type="term" value="F:oxidoreductase activity, acting on the CH-OH group of donors, NAD or NADP as acceptor"/>
    <property type="evidence" value="ECO:0007669"/>
    <property type="project" value="TreeGrafter"/>
</dbReference>
<dbReference type="AlphaFoldDB" id="A0A9P9D780"/>
<dbReference type="InterPro" id="IPR036291">
    <property type="entry name" value="NAD(P)-bd_dom_sf"/>
</dbReference>
<dbReference type="Gene3D" id="3.40.50.720">
    <property type="entry name" value="NAD(P)-binding Rossmann-like Domain"/>
    <property type="match status" value="1"/>
</dbReference>
<protein>
    <recommendedName>
        <fullName evidence="3">NAD-dependent epimerase/dehydratase domain-containing protein</fullName>
    </recommendedName>
</protein>
<comment type="caution">
    <text evidence="4">The sequence shown here is derived from an EMBL/GenBank/DDBJ whole genome shotgun (WGS) entry which is preliminary data.</text>
</comment>
<accession>A0A9P9D780</accession>
<dbReference type="InterPro" id="IPR050425">
    <property type="entry name" value="NAD(P)_dehydrat-like"/>
</dbReference>
<keyword evidence="5" id="KW-1185">Reference proteome</keyword>
<proteinExistence type="inferred from homology"/>
<sequence length="348" mass="38431">MEDLPTAIPRGSWVLVVAAGGYTGCHIVIELLERGFNVCGSVRKLEDGQWLLDDPSIKPFADQGRFKLVVADPAKPNAFDDVLRGVSAVIHIGVISDFLPDPTVSIPTAVESALAVCRSAAKEPSIKRLVFTTTFWTASMPIPGDTSTINQDTWNDETVKAAWAPPPYALSRVLEVYFAGKTEAEKAVRKFASENEVPWELILVSPCWIVGDLRHVNNMRSVPLQIIQQLFQGKTDGLEGTSAVYYSHVIDNAIVHVAAAIDPEVKGSRIHVHARSFTSSDALAILRDAYPEDDFPEDYITGDPKLEYHIENDIAPSLIQKWAGRDWLDLKQGFIETFEFMRKAGLVD</sequence>
<evidence type="ECO:0000259" key="3">
    <source>
        <dbReference type="Pfam" id="PF01370"/>
    </source>
</evidence>
<dbReference type="Pfam" id="PF01370">
    <property type="entry name" value="Epimerase"/>
    <property type="match status" value="1"/>
</dbReference>
<dbReference type="PANTHER" id="PTHR10366:SF562">
    <property type="entry name" value="ALDEHYDE REDUCTASE II (AFU_ORTHOLOGUE AFUA_1G11360)"/>
    <property type="match status" value="1"/>
</dbReference>
<feature type="domain" description="NAD-dependent epimerase/dehydratase" evidence="3">
    <location>
        <begin position="14"/>
        <end position="261"/>
    </location>
</feature>
<comment type="similarity">
    <text evidence="2">Belongs to the NAD(P)-dependent epimerase/dehydratase family. Dihydroflavonol-4-reductase subfamily.</text>
</comment>
<evidence type="ECO:0000313" key="5">
    <source>
        <dbReference type="Proteomes" id="UP000717696"/>
    </source>
</evidence>
<reference evidence="4" key="1">
    <citation type="journal article" date="2021" name="Nat. Commun.">
        <title>Genetic determinants of endophytism in the Arabidopsis root mycobiome.</title>
        <authorList>
            <person name="Mesny F."/>
            <person name="Miyauchi S."/>
            <person name="Thiergart T."/>
            <person name="Pickel B."/>
            <person name="Atanasova L."/>
            <person name="Karlsson M."/>
            <person name="Huettel B."/>
            <person name="Barry K.W."/>
            <person name="Haridas S."/>
            <person name="Chen C."/>
            <person name="Bauer D."/>
            <person name="Andreopoulos W."/>
            <person name="Pangilinan J."/>
            <person name="LaButti K."/>
            <person name="Riley R."/>
            <person name="Lipzen A."/>
            <person name="Clum A."/>
            <person name="Drula E."/>
            <person name="Henrissat B."/>
            <person name="Kohler A."/>
            <person name="Grigoriev I.V."/>
            <person name="Martin F.M."/>
            <person name="Hacquard S."/>
        </authorList>
    </citation>
    <scope>NUCLEOTIDE SEQUENCE</scope>
    <source>
        <strain evidence="4">MPI-CAGE-AT-0021</strain>
    </source>
</reference>
<evidence type="ECO:0000256" key="1">
    <source>
        <dbReference type="ARBA" id="ARBA00023002"/>
    </source>
</evidence>
<dbReference type="PANTHER" id="PTHR10366">
    <property type="entry name" value="NAD DEPENDENT EPIMERASE/DEHYDRATASE"/>
    <property type="match status" value="1"/>
</dbReference>
<evidence type="ECO:0000313" key="4">
    <source>
        <dbReference type="EMBL" id="KAH7113968.1"/>
    </source>
</evidence>
<dbReference type="OrthoDB" id="2735536at2759"/>
<dbReference type="Proteomes" id="UP000717696">
    <property type="component" value="Unassembled WGS sequence"/>
</dbReference>
<organism evidence="4 5">
    <name type="scientific">Dactylonectria estremocensis</name>
    <dbReference type="NCBI Taxonomy" id="1079267"/>
    <lineage>
        <taxon>Eukaryota</taxon>
        <taxon>Fungi</taxon>
        <taxon>Dikarya</taxon>
        <taxon>Ascomycota</taxon>
        <taxon>Pezizomycotina</taxon>
        <taxon>Sordariomycetes</taxon>
        <taxon>Hypocreomycetidae</taxon>
        <taxon>Hypocreales</taxon>
        <taxon>Nectriaceae</taxon>
        <taxon>Dactylonectria</taxon>
    </lineage>
</organism>
<keyword evidence="1" id="KW-0560">Oxidoreductase</keyword>
<dbReference type="EMBL" id="JAGMUU010000044">
    <property type="protein sequence ID" value="KAH7113968.1"/>
    <property type="molecule type" value="Genomic_DNA"/>
</dbReference>
<gene>
    <name evidence="4" type="ORF">B0J13DRAFT_241637</name>
</gene>
<evidence type="ECO:0000256" key="2">
    <source>
        <dbReference type="ARBA" id="ARBA00023445"/>
    </source>
</evidence>